<proteinExistence type="inferred from homology"/>
<evidence type="ECO:0000313" key="6">
    <source>
        <dbReference type="EMBL" id="PJJ56030.1"/>
    </source>
</evidence>
<dbReference type="SUPFAM" id="SSF56601">
    <property type="entry name" value="beta-lactamase/transpeptidase-like"/>
    <property type="match status" value="1"/>
</dbReference>
<keyword evidence="3" id="KW-0472">Membrane</keyword>
<name>A0A0B2BUC2_9ACTN</name>
<keyword evidence="6" id="KW-0131">Cell cycle</keyword>
<evidence type="ECO:0000256" key="3">
    <source>
        <dbReference type="ARBA" id="ARBA00023136"/>
    </source>
</evidence>
<dbReference type="GO" id="GO:0008658">
    <property type="term" value="F:penicillin binding"/>
    <property type="evidence" value="ECO:0007669"/>
    <property type="project" value="InterPro"/>
</dbReference>
<dbReference type="EMBL" id="PGEZ01000001">
    <property type="protein sequence ID" value="PJJ56030.1"/>
    <property type="molecule type" value="Genomic_DNA"/>
</dbReference>
<protein>
    <submittedName>
        <fullName evidence="6">Cell division protein FtsI (Penicillin-binding protein 3)</fullName>
    </submittedName>
</protein>
<dbReference type="Gene3D" id="3.90.1310.10">
    <property type="entry name" value="Penicillin-binding protein 2a (Domain 2)"/>
    <property type="match status" value="1"/>
</dbReference>
<organism evidence="6 7">
    <name type="scientific">Mumia flava</name>
    <dbReference type="NCBI Taxonomy" id="1348852"/>
    <lineage>
        <taxon>Bacteria</taxon>
        <taxon>Bacillati</taxon>
        <taxon>Actinomycetota</taxon>
        <taxon>Actinomycetes</taxon>
        <taxon>Propionibacteriales</taxon>
        <taxon>Nocardioidaceae</taxon>
        <taxon>Mumia</taxon>
    </lineage>
</organism>
<dbReference type="Gene3D" id="3.40.710.10">
    <property type="entry name" value="DD-peptidase/beta-lactamase superfamily"/>
    <property type="match status" value="1"/>
</dbReference>
<dbReference type="GO" id="GO:0005886">
    <property type="term" value="C:plasma membrane"/>
    <property type="evidence" value="ECO:0007669"/>
    <property type="project" value="TreeGrafter"/>
</dbReference>
<evidence type="ECO:0000259" key="5">
    <source>
        <dbReference type="Pfam" id="PF03717"/>
    </source>
</evidence>
<dbReference type="PANTHER" id="PTHR30627">
    <property type="entry name" value="PEPTIDOGLYCAN D,D-TRANSPEPTIDASE"/>
    <property type="match status" value="1"/>
</dbReference>
<evidence type="ECO:0000256" key="1">
    <source>
        <dbReference type="ARBA" id="ARBA00004370"/>
    </source>
</evidence>
<dbReference type="InterPro" id="IPR001460">
    <property type="entry name" value="PCN-bd_Tpept"/>
</dbReference>
<dbReference type="Proteomes" id="UP000230842">
    <property type="component" value="Unassembled WGS sequence"/>
</dbReference>
<dbReference type="PANTHER" id="PTHR30627:SF1">
    <property type="entry name" value="PEPTIDOGLYCAN D,D-TRANSPEPTIDASE FTSI"/>
    <property type="match status" value="1"/>
</dbReference>
<dbReference type="InterPro" id="IPR012338">
    <property type="entry name" value="Beta-lactam/transpept-like"/>
</dbReference>
<keyword evidence="6" id="KW-0132">Cell division</keyword>
<gene>
    <name evidence="6" type="ORF">CLV56_0234</name>
</gene>
<keyword evidence="7" id="KW-1185">Reference proteome</keyword>
<evidence type="ECO:0000256" key="2">
    <source>
        <dbReference type="ARBA" id="ARBA00007171"/>
    </source>
</evidence>
<evidence type="ECO:0000313" key="7">
    <source>
        <dbReference type="Proteomes" id="UP000230842"/>
    </source>
</evidence>
<sequence length="578" mass="61519">MTARVRNRARFCFAVVALLLVLFSVRLIQIQGVDANAYAARALAETSVPSVLHAERGEILDRDGDALATTIDARAIIADPLLTREHATAIAEVLADVVDLDYFDTVDRLRREDTRFVYLARKVPTFTADKAVQRLRAAELPGISTERDPLRSYPGGTLAATVVGLVAEDSGDGTSGLEEAFDDVLAGVDGKAVYETSPDGVRIPLARQTTKEPVPGRDVRTTIDRDLQWYADRRLAKAVRSSDSGWGVAVTVDLKSMEVLQLSQLPTFDAGDRSTVTPGALNNRAVQNVYEPGSVQKVVTMAALADAGLVTPRTKVKVPSDVSLDGFTIGDWWDHGTIRLTAAGVVAQSSNVGTIALSQQMSSEDLHDYLVAFGFGRQTGLGLPSESRGILHDADAWSEAAHATVSFGQGISVTAMQEVAAIATIANGGVWQAPRLVADVEGGGEPADDLEVPESRRVVSAEAASMVTRMMEAVTSDEGVAPQTRVDGYRVAGKTGTAWRVDPETGRYQSGRNTVSFVGFAPADAPRFLTYVVLDDPAGSASGGGTAGPVFHDIMQQALQRYGVAPTGSKAPRTPQEW</sequence>
<accession>A0A0B2BUC2</accession>
<comment type="caution">
    <text evidence="6">The sequence shown here is derived from an EMBL/GenBank/DDBJ whole genome shotgun (WGS) entry which is preliminary data.</text>
</comment>
<dbReference type="AlphaFoldDB" id="A0A0B2BUC2"/>
<dbReference type="SUPFAM" id="SSF56519">
    <property type="entry name" value="Penicillin binding protein dimerisation domain"/>
    <property type="match status" value="1"/>
</dbReference>
<comment type="similarity">
    <text evidence="2">Belongs to the transpeptidase family.</text>
</comment>
<dbReference type="Pfam" id="PF03717">
    <property type="entry name" value="PBP_dimer"/>
    <property type="match status" value="1"/>
</dbReference>
<dbReference type="Pfam" id="PF00905">
    <property type="entry name" value="Transpeptidase"/>
    <property type="match status" value="1"/>
</dbReference>
<dbReference type="GO" id="GO:0051301">
    <property type="term" value="P:cell division"/>
    <property type="evidence" value="ECO:0007669"/>
    <property type="project" value="UniProtKB-KW"/>
</dbReference>
<dbReference type="RefSeq" id="WP_039340180.1">
    <property type="nucleotide sequence ID" value="NZ_PGEZ01000001.1"/>
</dbReference>
<dbReference type="GO" id="GO:0071555">
    <property type="term" value="P:cell wall organization"/>
    <property type="evidence" value="ECO:0007669"/>
    <property type="project" value="TreeGrafter"/>
</dbReference>
<dbReference type="OrthoDB" id="9789078at2"/>
<feature type="domain" description="Penicillin-binding protein transpeptidase" evidence="4">
    <location>
        <begin position="247"/>
        <end position="556"/>
    </location>
</feature>
<dbReference type="InterPro" id="IPR005311">
    <property type="entry name" value="PBP_dimer"/>
</dbReference>
<evidence type="ECO:0000259" key="4">
    <source>
        <dbReference type="Pfam" id="PF00905"/>
    </source>
</evidence>
<dbReference type="InterPro" id="IPR050515">
    <property type="entry name" value="Beta-lactam/transpept"/>
</dbReference>
<dbReference type="InterPro" id="IPR036138">
    <property type="entry name" value="PBP_dimer_sf"/>
</dbReference>
<feature type="domain" description="Penicillin-binding protein dimerisation" evidence="5">
    <location>
        <begin position="53"/>
        <end position="203"/>
    </location>
</feature>
<dbReference type="Gene3D" id="3.30.450.330">
    <property type="match status" value="1"/>
</dbReference>
<comment type="subcellular location">
    <subcellularLocation>
        <location evidence="1">Membrane</location>
    </subcellularLocation>
</comment>
<reference evidence="6 7" key="1">
    <citation type="submission" date="2017-11" db="EMBL/GenBank/DDBJ databases">
        <title>Genomic Encyclopedia of Archaeal and Bacterial Type Strains, Phase II (KMG-II): From Individual Species to Whole Genera.</title>
        <authorList>
            <person name="Goeker M."/>
        </authorList>
    </citation>
    <scope>NUCLEOTIDE SEQUENCE [LARGE SCALE GENOMIC DNA]</scope>
    <source>
        <strain evidence="6 7">DSM 27763</strain>
    </source>
</reference>